<evidence type="ECO:0008006" key="3">
    <source>
        <dbReference type="Google" id="ProtNLM"/>
    </source>
</evidence>
<evidence type="ECO:0000313" key="2">
    <source>
        <dbReference type="Proteomes" id="UP000006514"/>
    </source>
</evidence>
<dbReference type="Proteomes" id="UP000006514">
    <property type="component" value="Unassembled WGS sequence"/>
</dbReference>
<reference evidence="2" key="1">
    <citation type="journal article" date="2012" name="Science">
        <title>The Paleozoic origin of enzymatic lignin decomposition reconstructed from 31 fungal genomes.</title>
        <authorList>
            <person name="Floudas D."/>
            <person name="Binder M."/>
            <person name="Riley R."/>
            <person name="Barry K."/>
            <person name="Blanchette R.A."/>
            <person name="Henrissat B."/>
            <person name="Martinez A.T."/>
            <person name="Otillar R."/>
            <person name="Spatafora J.W."/>
            <person name="Yadav J.S."/>
            <person name="Aerts A."/>
            <person name="Benoit I."/>
            <person name="Boyd A."/>
            <person name="Carlson A."/>
            <person name="Copeland A."/>
            <person name="Coutinho P.M."/>
            <person name="de Vries R.P."/>
            <person name="Ferreira P."/>
            <person name="Findley K."/>
            <person name="Foster B."/>
            <person name="Gaskell J."/>
            <person name="Glotzer D."/>
            <person name="Gorecki P."/>
            <person name="Heitman J."/>
            <person name="Hesse C."/>
            <person name="Hori C."/>
            <person name="Igarashi K."/>
            <person name="Jurgens J.A."/>
            <person name="Kallen N."/>
            <person name="Kersten P."/>
            <person name="Kohler A."/>
            <person name="Kuees U."/>
            <person name="Kumar T.K.A."/>
            <person name="Kuo A."/>
            <person name="LaButti K."/>
            <person name="Larrondo L.F."/>
            <person name="Lindquist E."/>
            <person name="Ling A."/>
            <person name="Lombard V."/>
            <person name="Lucas S."/>
            <person name="Lundell T."/>
            <person name="Martin R."/>
            <person name="McLaughlin D.J."/>
            <person name="Morgenstern I."/>
            <person name="Morin E."/>
            <person name="Murat C."/>
            <person name="Nagy L.G."/>
            <person name="Nolan M."/>
            <person name="Ohm R.A."/>
            <person name="Patyshakuliyeva A."/>
            <person name="Rokas A."/>
            <person name="Ruiz-Duenas F.J."/>
            <person name="Sabat G."/>
            <person name="Salamov A."/>
            <person name="Samejima M."/>
            <person name="Schmutz J."/>
            <person name="Slot J.C."/>
            <person name="St John F."/>
            <person name="Stenlid J."/>
            <person name="Sun H."/>
            <person name="Sun S."/>
            <person name="Syed K."/>
            <person name="Tsang A."/>
            <person name="Wiebenga A."/>
            <person name="Young D."/>
            <person name="Pisabarro A."/>
            <person name="Eastwood D.C."/>
            <person name="Martin F."/>
            <person name="Cullen D."/>
            <person name="Grigoriev I.V."/>
            <person name="Hibbett D.S."/>
        </authorList>
    </citation>
    <scope>NUCLEOTIDE SEQUENCE [LARGE SCALE GENOMIC DNA]</scope>
    <source>
        <strain evidence="2">TFB10046</strain>
    </source>
</reference>
<dbReference type="EMBL" id="JH687866">
    <property type="protein sequence ID" value="EJD36257.1"/>
    <property type="molecule type" value="Genomic_DNA"/>
</dbReference>
<dbReference type="Gene3D" id="3.80.10.10">
    <property type="entry name" value="Ribonuclease Inhibitor"/>
    <property type="match status" value="1"/>
</dbReference>
<organism evidence="1 2">
    <name type="scientific">Auricularia subglabra (strain TFB-10046 / SS5)</name>
    <name type="common">White-rot fungus</name>
    <name type="synonym">Auricularia delicata (strain TFB10046)</name>
    <dbReference type="NCBI Taxonomy" id="717982"/>
    <lineage>
        <taxon>Eukaryota</taxon>
        <taxon>Fungi</taxon>
        <taxon>Dikarya</taxon>
        <taxon>Basidiomycota</taxon>
        <taxon>Agaricomycotina</taxon>
        <taxon>Agaricomycetes</taxon>
        <taxon>Auriculariales</taxon>
        <taxon>Auriculariaceae</taxon>
        <taxon>Auricularia</taxon>
    </lineage>
</organism>
<dbReference type="InParanoid" id="J0WSM8"/>
<dbReference type="OrthoDB" id="3365698at2759"/>
<accession>J0WSM8</accession>
<dbReference type="AlphaFoldDB" id="J0WSM8"/>
<protein>
    <recommendedName>
        <fullName evidence="3">F-box domain-containing protein</fullName>
    </recommendedName>
</protein>
<sequence length="541" mass="60542">MTVEDSTNSNRFAGDQEASVVREALAWDERERVQLEQRERTALATFCQAEAAFLAAKDAYASAKYFLDDIRTRKAALAESTRRKQGLLHPLRKMPECVLGALFDMAVARAYDDDPRHLCSESAHRLAFTLAAVCRPWRSAALATSQIWRFVHVHVRNGRRNRATADAISTSLALSVQRKRTQHLRLSLDLEEGVANDAAYAGLFKQIGHLLYHSQSLSVFAPNSWTVFRDTNVSAMFDTNVPHLEELDLRAESCVRVLALPEDDDWYDPQDDPDESAHIPFLRHCPQLRDISLGNVETHLFLVQGRSENQVDDALLWAEGRMCTTDLLSSLKLYPALHKLRVEARGIGEPADGRVPPAVSLRSLRVLELHIEHEDIPLSLSDKLRLPKLRTAEIATDGSNPLGRQAMSRLMSVTLSNISTLHFIGGVLDATMDRALGGLQKLEELEYTGGKLCEDVFARTHTQQVQYPALKKLDIVEADVSSDFTGTNLLAFIRARRSTSVPVTGVPRLEQVYVTWDCFNVSSVLPCWDEQFAEAMQVGRT</sequence>
<dbReference type="InterPro" id="IPR032675">
    <property type="entry name" value="LRR_dom_sf"/>
</dbReference>
<dbReference type="KEGG" id="adl:AURDEDRAFT_188420"/>
<name>J0WSM8_AURST</name>
<gene>
    <name evidence="1" type="ORF">AURDEDRAFT_188420</name>
</gene>
<evidence type="ECO:0000313" key="1">
    <source>
        <dbReference type="EMBL" id="EJD36257.1"/>
    </source>
</evidence>
<keyword evidence="2" id="KW-1185">Reference proteome</keyword>
<proteinExistence type="predicted"/>
<dbReference type="SUPFAM" id="SSF52047">
    <property type="entry name" value="RNI-like"/>
    <property type="match status" value="1"/>
</dbReference>